<proteinExistence type="predicted"/>
<accession>C6BPP5</accession>
<dbReference type="HOGENOM" id="CLU_2555814_0_0_4"/>
<dbReference type="AlphaFoldDB" id="C6BPP5"/>
<sequence length="82" mass="8825">MAGRALDSSCGELYTAPTVTVGAVENDRIVWRSWSTPTGLVVDLDRVANGALVSPMPKNLSSELKVVVTRDIQLEFPANLKP</sequence>
<protein>
    <submittedName>
        <fullName evidence="1">Uncharacterized protein</fullName>
    </submittedName>
</protein>
<organism evidence="1">
    <name type="scientific">Ralstonia pickettii (strain 12D)</name>
    <dbReference type="NCBI Taxonomy" id="428406"/>
    <lineage>
        <taxon>Bacteria</taxon>
        <taxon>Pseudomonadati</taxon>
        <taxon>Pseudomonadota</taxon>
        <taxon>Betaproteobacteria</taxon>
        <taxon>Burkholderiales</taxon>
        <taxon>Burkholderiaceae</taxon>
        <taxon>Ralstonia</taxon>
    </lineage>
</organism>
<dbReference type="EMBL" id="CP001646">
    <property type="protein sequence ID" value="ACS66169.1"/>
    <property type="molecule type" value="Genomic_DNA"/>
</dbReference>
<gene>
    <name evidence="1" type="ordered locus">Rpic12D_4935</name>
</gene>
<name>C6BPP5_RALP1</name>
<geneLocation type="plasmid" evidence="1">
    <name>pRp12D01</name>
</geneLocation>
<evidence type="ECO:0000313" key="1">
    <source>
        <dbReference type="EMBL" id="ACS66169.1"/>
    </source>
</evidence>
<dbReference type="KEGG" id="rpf:Rpic12D_4935"/>
<keyword evidence="1" id="KW-0614">Plasmid</keyword>
<reference evidence="1" key="1">
    <citation type="submission" date="2009-06" db="EMBL/GenBank/DDBJ databases">
        <title>Complete sequence plasmid 1 of Ralstonia pickettii 12D.</title>
        <authorList>
            <consortium name="US DOE Joint Genome Institute"/>
            <person name="Lucas S."/>
            <person name="Copeland A."/>
            <person name="Lapidus A."/>
            <person name="Glavina del Rio T."/>
            <person name="Dalin E."/>
            <person name="Tice H."/>
            <person name="Bruce D."/>
            <person name="Goodwin L."/>
            <person name="Pitluck S."/>
            <person name="Sims D."/>
            <person name="Meincke L."/>
            <person name="Brettin T."/>
            <person name="Detter J.C."/>
            <person name="Han C."/>
            <person name="Larimer F."/>
            <person name="Land M."/>
            <person name="Hauser L."/>
            <person name="Kyrpides N."/>
            <person name="Ovchinnikova G."/>
            <person name="Marsh T."/>
            <person name="Richardson P."/>
        </authorList>
    </citation>
    <scope>NUCLEOTIDE SEQUENCE [LARGE SCALE GENOMIC DNA]</scope>
    <source>
        <plasmid evidence="1">12D</plasmid>
        <plasmid evidence="1">pRp12D01</plasmid>
    </source>
</reference>